<feature type="compositionally biased region" description="Polar residues" evidence="1">
    <location>
        <begin position="136"/>
        <end position="151"/>
    </location>
</feature>
<reference evidence="2" key="1">
    <citation type="submission" date="2023-03" db="EMBL/GenBank/DDBJ databases">
        <title>Chromosome-scale reference genome and RAD-based genetic map of yellow starthistle (Centaurea solstitialis) reveal putative structural variation and QTLs associated with invader traits.</title>
        <authorList>
            <person name="Reatini B."/>
            <person name="Cang F.A."/>
            <person name="Jiang Q."/>
            <person name="Mckibben M.T.W."/>
            <person name="Barker M.S."/>
            <person name="Rieseberg L.H."/>
            <person name="Dlugosch K.M."/>
        </authorList>
    </citation>
    <scope>NUCLEOTIDE SEQUENCE</scope>
    <source>
        <strain evidence="2">CAN-66</strain>
        <tissue evidence="2">Leaf</tissue>
    </source>
</reference>
<protein>
    <submittedName>
        <fullName evidence="2">Uncharacterized protein</fullName>
    </submittedName>
</protein>
<evidence type="ECO:0000313" key="3">
    <source>
        <dbReference type="Proteomes" id="UP001172457"/>
    </source>
</evidence>
<proteinExistence type="predicted"/>
<sequence length="195" mass="21408">MGFWDVIYSAGDRVAGITPDLSTAKRAAYDSTAAAVAKVDQAVRSVDSIPKLNEETKAQIGLFATTFAKHTGKYAVQEGYKLIPVYYMCTCSFVGATVATKLLSDVMLEVKQETDKDGTKAMQARIDSLEEDLKKSTSQQEISRQNSNLNPNGGGTENTKDMINMFMKTEFVGNHMFRDLMVPKLPCTEKKSIVA</sequence>
<dbReference type="AlphaFoldDB" id="A0AA38T6W3"/>
<evidence type="ECO:0000256" key="1">
    <source>
        <dbReference type="SAM" id="MobiDB-lite"/>
    </source>
</evidence>
<feature type="region of interest" description="Disordered" evidence="1">
    <location>
        <begin position="135"/>
        <end position="159"/>
    </location>
</feature>
<comment type="caution">
    <text evidence="2">The sequence shown here is derived from an EMBL/GenBank/DDBJ whole genome shotgun (WGS) entry which is preliminary data.</text>
</comment>
<accession>A0AA38T6W3</accession>
<name>A0AA38T6W3_9ASTR</name>
<dbReference type="Proteomes" id="UP001172457">
    <property type="component" value="Chromosome 4"/>
</dbReference>
<dbReference type="EMBL" id="JARYMX010000004">
    <property type="protein sequence ID" value="KAJ9551403.1"/>
    <property type="molecule type" value="Genomic_DNA"/>
</dbReference>
<organism evidence="2 3">
    <name type="scientific">Centaurea solstitialis</name>
    <name type="common">yellow star-thistle</name>
    <dbReference type="NCBI Taxonomy" id="347529"/>
    <lineage>
        <taxon>Eukaryota</taxon>
        <taxon>Viridiplantae</taxon>
        <taxon>Streptophyta</taxon>
        <taxon>Embryophyta</taxon>
        <taxon>Tracheophyta</taxon>
        <taxon>Spermatophyta</taxon>
        <taxon>Magnoliopsida</taxon>
        <taxon>eudicotyledons</taxon>
        <taxon>Gunneridae</taxon>
        <taxon>Pentapetalae</taxon>
        <taxon>asterids</taxon>
        <taxon>campanulids</taxon>
        <taxon>Asterales</taxon>
        <taxon>Asteraceae</taxon>
        <taxon>Carduoideae</taxon>
        <taxon>Cardueae</taxon>
        <taxon>Centaureinae</taxon>
        <taxon>Centaurea</taxon>
    </lineage>
</organism>
<gene>
    <name evidence="2" type="ORF">OSB04_015448</name>
</gene>
<evidence type="ECO:0000313" key="2">
    <source>
        <dbReference type="EMBL" id="KAJ9551403.1"/>
    </source>
</evidence>
<keyword evidence="3" id="KW-1185">Reference proteome</keyword>